<organism evidence="1 2">
    <name type="scientific">Neophaeococcomyces mojaviensis</name>
    <dbReference type="NCBI Taxonomy" id="3383035"/>
    <lineage>
        <taxon>Eukaryota</taxon>
        <taxon>Fungi</taxon>
        <taxon>Dikarya</taxon>
        <taxon>Ascomycota</taxon>
        <taxon>Pezizomycotina</taxon>
        <taxon>Eurotiomycetes</taxon>
        <taxon>Chaetothyriomycetidae</taxon>
        <taxon>Chaetothyriales</taxon>
        <taxon>Chaetothyriales incertae sedis</taxon>
        <taxon>Neophaeococcomyces</taxon>
    </lineage>
</organism>
<gene>
    <name evidence="1" type="ORF">H2198_005167</name>
</gene>
<dbReference type="Proteomes" id="UP001172386">
    <property type="component" value="Unassembled WGS sequence"/>
</dbReference>
<comment type="caution">
    <text evidence="1">The sequence shown here is derived from an EMBL/GenBank/DDBJ whole genome shotgun (WGS) entry which is preliminary data.</text>
</comment>
<name>A0ACC3A779_9EURO</name>
<dbReference type="EMBL" id="JAPDRQ010000083">
    <property type="protein sequence ID" value="KAJ9656111.1"/>
    <property type="molecule type" value="Genomic_DNA"/>
</dbReference>
<keyword evidence="2" id="KW-1185">Reference proteome</keyword>
<evidence type="ECO:0000313" key="1">
    <source>
        <dbReference type="EMBL" id="KAJ9656111.1"/>
    </source>
</evidence>
<proteinExistence type="predicted"/>
<sequence length="194" mass="21354">MTTRPNNLNLTPKTPTPWLVVTPSSPPPAYSPRAQAMPPADPLIRTAPNPPIESSQSASNLKTKTRPRQDNIDPETNSPFPFSLSPHRWSSTPNPFIQSPPSSTGFQPSKSRSPTPPSGDNNRLYDADAEETLAIANARLTSQNANLTTMSKFYYSEAAKQSEGEKRGKKSEKSKKGLLVAESLERMKCMRQFL</sequence>
<reference evidence="1" key="1">
    <citation type="submission" date="2022-10" db="EMBL/GenBank/DDBJ databases">
        <title>Culturing micro-colonial fungi from biological soil crusts in the Mojave desert and describing Neophaeococcomyces mojavensis, and introducing the new genera and species Taxawa tesnikishii.</title>
        <authorList>
            <person name="Kurbessoian T."/>
            <person name="Stajich J.E."/>
        </authorList>
    </citation>
    <scope>NUCLEOTIDE SEQUENCE</scope>
    <source>
        <strain evidence="1">JES_112</strain>
    </source>
</reference>
<protein>
    <submittedName>
        <fullName evidence="1">Uncharacterized protein</fullName>
    </submittedName>
</protein>
<evidence type="ECO:0000313" key="2">
    <source>
        <dbReference type="Proteomes" id="UP001172386"/>
    </source>
</evidence>
<accession>A0ACC3A779</accession>